<dbReference type="PANTHER" id="PTHR11206">
    <property type="entry name" value="MULTIDRUG RESISTANCE PROTEIN"/>
    <property type="match status" value="1"/>
</dbReference>
<evidence type="ECO:0000256" key="2">
    <source>
        <dbReference type="ARBA" id="ARBA00010199"/>
    </source>
</evidence>
<feature type="transmembrane region" description="Helical" evidence="6">
    <location>
        <begin position="239"/>
        <end position="259"/>
    </location>
</feature>
<keyword evidence="7" id="KW-1185">Reference proteome</keyword>
<reference evidence="7" key="1">
    <citation type="journal article" date="2013" name="Nat. Biotechnol.">
        <title>Draft genome sequence of chickpea (Cicer arietinum) provides a resource for trait improvement.</title>
        <authorList>
            <person name="Varshney R.K."/>
            <person name="Song C."/>
            <person name="Saxena R.K."/>
            <person name="Azam S."/>
            <person name="Yu S."/>
            <person name="Sharpe A.G."/>
            <person name="Cannon S."/>
            <person name="Baek J."/>
            <person name="Rosen B.D."/>
            <person name="Tar'an B."/>
            <person name="Millan T."/>
            <person name="Zhang X."/>
            <person name="Ramsay L.D."/>
            <person name="Iwata A."/>
            <person name="Wang Y."/>
            <person name="Nelson W."/>
            <person name="Farmer A.D."/>
            <person name="Gaur P.M."/>
            <person name="Soderlund C."/>
            <person name="Penmetsa R.V."/>
            <person name="Xu C."/>
            <person name="Bharti A.K."/>
            <person name="He W."/>
            <person name="Winter P."/>
            <person name="Zhao S."/>
            <person name="Hane J.K."/>
            <person name="Carrasquilla-Garcia N."/>
            <person name="Condie J.A."/>
            <person name="Upadhyaya H.D."/>
            <person name="Luo M.C."/>
            <person name="Thudi M."/>
            <person name="Gowda C.L."/>
            <person name="Singh N.P."/>
            <person name="Lichtenzveig J."/>
            <person name="Gali K.K."/>
            <person name="Rubio J."/>
            <person name="Nadarajan N."/>
            <person name="Dolezel J."/>
            <person name="Bansal K.C."/>
            <person name="Xu X."/>
            <person name="Edwards D."/>
            <person name="Zhang G."/>
            <person name="Kahl G."/>
            <person name="Gil J."/>
            <person name="Singh K.B."/>
            <person name="Datta S.K."/>
            <person name="Jackson S.A."/>
            <person name="Wang J."/>
            <person name="Cook D.R."/>
        </authorList>
    </citation>
    <scope>NUCLEOTIDE SEQUENCE [LARGE SCALE GENOMIC DNA]</scope>
    <source>
        <strain evidence="7">cv. CDC Frontier</strain>
    </source>
</reference>
<feature type="transmembrane region" description="Helical" evidence="6">
    <location>
        <begin position="394"/>
        <end position="416"/>
    </location>
</feature>
<evidence type="ECO:0000256" key="6">
    <source>
        <dbReference type="RuleBase" id="RU004914"/>
    </source>
</evidence>
<accession>A0A1S2YF01</accession>
<name>A0A1S2YF01_CICAR</name>
<dbReference type="RefSeq" id="XP_004503307.1">
    <property type="nucleotide sequence ID" value="XM_004503250.3"/>
</dbReference>
<dbReference type="PaxDb" id="3827-XP_004503307.1"/>
<dbReference type="eggNOG" id="KOG1347">
    <property type="taxonomic scope" value="Eukaryota"/>
</dbReference>
<keyword evidence="5 6" id="KW-0472">Membrane</keyword>
<dbReference type="Pfam" id="PF01554">
    <property type="entry name" value="MatE"/>
    <property type="match status" value="2"/>
</dbReference>
<evidence type="ECO:0000256" key="1">
    <source>
        <dbReference type="ARBA" id="ARBA00004141"/>
    </source>
</evidence>
<dbReference type="GO" id="GO:0042910">
    <property type="term" value="F:xenobiotic transmembrane transporter activity"/>
    <property type="evidence" value="ECO:0007669"/>
    <property type="project" value="InterPro"/>
</dbReference>
<feature type="transmembrane region" description="Helical" evidence="6">
    <location>
        <begin position="198"/>
        <end position="218"/>
    </location>
</feature>
<feature type="transmembrane region" description="Helical" evidence="6">
    <location>
        <begin position="324"/>
        <end position="342"/>
    </location>
</feature>
<evidence type="ECO:0000313" key="7">
    <source>
        <dbReference type="Proteomes" id="UP000087171"/>
    </source>
</evidence>
<protein>
    <recommendedName>
        <fullName evidence="6">Protein DETOXIFICATION</fullName>
    </recommendedName>
    <alternativeName>
        <fullName evidence="6">Multidrug and toxic compound extrusion protein</fullName>
    </alternativeName>
</protein>
<dbReference type="OrthoDB" id="2126698at2759"/>
<feature type="transmembrane region" description="Helical" evidence="6">
    <location>
        <begin position="279"/>
        <end position="303"/>
    </location>
</feature>
<feature type="transmembrane region" description="Helical" evidence="6">
    <location>
        <begin position="95"/>
        <end position="117"/>
    </location>
</feature>
<proteinExistence type="inferred from homology"/>
<keyword evidence="3 6" id="KW-0812">Transmembrane</keyword>
<dbReference type="NCBIfam" id="TIGR00797">
    <property type="entry name" value="matE"/>
    <property type="match status" value="1"/>
</dbReference>
<feature type="transmembrane region" description="Helical" evidence="6">
    <location>
        <begin position="362"/>
        <end position="387"/>
    </location>
</feature>
<comment type="similarity">
    <text evidence="2 6">Belongs to the multi antimicrobial extrusion (MATE) (TC 2.A.66.1) family.</text>
</comment>
<evidence type="ECO:0000256" key="3">
    <source>
        <dbReference type="ARBA" id="ARBA00022692"/>
    </source>
</evidence>
<sequence>MIEKKKMTIERKQVIAEVKKQLWLAVPMSCIGLLQYSLQTISVMFVGHVGTLPLSGASMATSFASLTGFNLLMGIASALDTFCGQSNGAGQFHMLGIYMQRSMLVVSIVSVFLSIIWANTESILVFMHQDKAISKEAGSYAFFMIPSLFAYGLLQCILKFLQTQNIVLPMVLTSGITALIHILLCWVLVFQIKLGSKGAALSNSISYWVNVLLISLYVKFSSSCKQTWTGFSKRALHSLFDFLKLAVPSALMICLKVWTFELMVLMSGLLPNPVLETSVLSICLNTFGLAWMIPFGCSAAVSIRVSNEVGGGNPEGASLAVRMALSLAFIEGAFLVSTMILLRNVWGHLYSDDKQVIKYISYMMPILALSSFLDAIQSTLSGVLAGCGWQKIGAYVNLGSFYIVGVPCAVALAFFLHMRDMGLWLGIISAFIVQILLYTIFTIRTNWEEEAGKAQSRVEQSTVTPATTLRDSISSQKLEQIP</sequence>
<gene>
    <name evidence="8" type="primary">LOC101506763</name>
</gene>
<reference evidence="8" key="2">
    <citation type="submission" date="2025-08" db="UniProtKB">
        <authorList>
            <consortium name="RefSeq"/>
        </authorList>
    </citation>
    <scope>IDENTIFICATION</scope>
    <source>
        <tissue evidence="8">Etiolated seedlings</tissue>
    </source>
</reference>
<dbReference type="GO" id="GO:0015297">
    <property type="term" value="F:antiporter activity"/>
    <property type="evidence" value="ECO:0007669"/>
    <property type="project" value="InterPro"/>
</dbReference>
<dbReference type="InterPro" id="IPR045069">
    <property type="entry name" value="MATE_euk"/>
</dbReference>
<feature type="transmembrane region" description="Helical" evidence="6">
    <location>
        <begin position="21"/>
        <end position="38"/>
    </location>
</feature>
<evidence type="ECO:0000313" key="8">
    <source>
        <dbReference type="RefSeq" id="XP_004503307.1"/>
    </source>
</evidence>
<dbReference type="Proteomes" id="UP000087171">
    <property type="component" value="Chromosome Ca6"/>
</dbReference>
<comment type="subcellular location">
    <subcellularLocation>
        <location evidence="1">Membrane</location>
        <topology evidence="1">Multi-pass membrane protein</topology>
    </subcellularLocation>
</comment>
<evidence type="ECO:0000256" key="5">
    <source>
        <dbReference type="ARBA" id="ARBA00023136"/>
    </source>
</evidence>
<dbReference type="AlphaFoldDB" id="A0A1S2YF01"/>
<evidence type="ECO:0000256" key="4">
    <source>
        <dbReference type="ARBA" id="ARBA00022989"/>
    </source>
</evidence>
<feature type="transmembrane region" description="Helical" evidence="6">
    <location>
        <begin position="166"/>
        <end position="192"/>
    </location>
</feature>
<dbReference type="GeneID" id="101506763"/>
<dbReference type="GO" id="GO:0016020">
    <property type="term" value="C:membrane"/>
    <property type="evidence" value="ECO:0007669"/>
    <property type="project" value="UniProtKB-SubCell"/>
</dbReference>
<dbReference type="KEGG" id="cam:101506763"/>
<dbReference type="CDD" id="cd13132">
    <property type="entry name" value="MATE_eukaryotic"/>
    <property type="match status" value="1"/>
</dbReference>
<feature type="transmembrane region" description="Helical" evidence="6">
    <location>
        <begin position="58"/>
        <end position="83"/>
    </location>
</feature>
<organism evidence="7 8">
    <name type="scientific">Cicer arietinum</name>
    <name type="common">Chickpea</name>
    <name type="synonym">Garbanzo</name>
    <dbReference type="NCBI Taxonomy" id="3827"/>
    <lineage>
        <taxon>Eukaryota</taxon>
        <taxon>Viridiplantae</taxon>
        <taxon>Streptophyta</taxon>
        <taxon>Embryophyta</taxon>
        <taxon>Tracheophyta</taxon>
        <taxon>Spermatophyta</taxon>
        <taxon>Magnoliopsida</taxon>
        <taxon>eudicotyledons</taxon>
        <taxon>Gunneridae</taxon>
        <taxon>Pentapetalae</taxon>
        <taxon>rosids</taxon>
        <taxon>fabids</taxon>
        <taxon>Fabales</taxon>
        <taxon>Fabaceae</taxon>
        <taxon>Papilionoideae</taxon>
        <taxon>50 kb inversion clade</taxon>
        <taxon>NPAAA clade</taxon>
        <taxon>Hologalegina</taxon>
        <taxon>IRL clade</taxon>
        <taxon>Cicereae</taxon>
        <taxon>Cicer</taxon>
    </lineage>
</organism>
<keyword evidence="4 6" id="KW-1133">Transmembrane helix</keyword>
<feature type="transmembrane region" description="Helical" evidence="6">
    <location>
        <begin position="422"/>
        <end position="443"/>
    </location>
</feature>
<dbReference type="GO" id="GO:1990961">
    <property type="term" value="P:xenobiotic detoxification by transmembrane export across the plasma membrane"/>
    <property type="evidence" value="ECO:0007669"/>
    <property type="project" value="InterPro"/>
</dbReference>
<feature type="transmembrane region" description="Helical" evidence="6">
    <location>
        <begin position="137"/>
        <end position="154"/>
    </location>
</feature>
<dbReference type="InterPro" id="IPR002528">
    <property type="entry name" value="MATE_fam"/>
</dbReference>